<comment type="similarity">
    <text evidence="1 6 7">Belongs to the universal ribosomal protein uL6 family.</text>
</comment>
<dbReference type="InterPro" id="IPR019906">
    <property type="entry name" value="Ribosomal_uL6_bac-type"/>
</dbReference>
<evidence type="ECO:0000313" key="11">
    <source>
        <dbReference type="Proteomes" id="UP000034591"/>
    </source>
</evidence>
<evidence type="ECO:0000256" key="2">
    <source>
        <dbReference type="ARBA" id="ARBA00022730"/>
    </source>
</evidence>
<dbReference type="InterPro" id="IPR000702">
    <property type="entry name" value="Ribosomal_uL6-like"/>
</dbReference>
<evidence type="ECO:0000256" key="1">
    <source>
        <dbReference type="ARBA" id="ARBA00009356"/>
    </source>
</evidence>
<feature type="domain" description="Large ribosomal subunit protein uL6 alpha-beta" evidence="9">
    <location>
        <begin position="90"/>
        <end position="163"/>
    </location>
</feature>
<keyword evidence="4 6" id="KW-0689">Ribosomal protein</keyword>
<dbReference type="FunFam" id="3.90.930.12:FF:000002">
    <property type="entry name" value="50S ribosomal protein L6"/>
    <property type="match status" value="1"/>
</dbReference>
<evidence type="ECO:0000256" key="3">
    <source>
        <dbReference type="ARBA" id="ARBA00022884"/>
    </source>
</evidence>
<name>A0A0G0HFT0_9BACT</name>
<dbReference type="GO" id="GO:0019843">
    <property type="term" value="F:rRNA binding"/>
    <property type="evidence" value="ECO:0007669"/>
    <property type="project" value="UniProtKB-UniRule"/>
</dbReference>
<dbReference type="AlphaFoldDB" id="A0A0G0HFT0"/>
<dbReference type="NCBIfam" id="TIGR03654">
    <property type="entry name" value="L6_bact"/>
    <property type="match status" value="1"/>
</dbReference>
<dbReference type="Pfam" id="PF00347">
    <property type="entry name" value="Ribosomal_L6"/>
    <property type="match status" value="2"/>
</dbReference>
<evidence type="ECO:0000313" key="10">
    <source>
        <dbReference type="EMBL" id="KKQ37390.1"/>
    </source>
</evidence>
<dbReference type="Gene3D" id="3.90.930.12">
    <property type="entry name" value="Ribosomal protein L6, alpha-beta domain"/>
    <property type="match status" value="2"/>
</dbReference>
<evidence type="ECO:0000256" key="4">
    <source>
        <dbReference type="ARBA" id="ARBA00022980"/>
    </source>
</evidence>
<sequence>MSKIGKQPISIPEGVEVEINGATVKVTGSKGTLARKFSKFVEFKITDGQILVKPKGNSVSTRAKHGTTRSILANMVKGVSEGWTKTLELVGTGYRAEVSDATLILNVGYSHPIKVEAPEGIAFRVEKAEIFIEGIDKEIVGLIAANIRKVREPEPYKGKGIKYKDEVIRRKAGKAAKAQSA</sequence>
<proteinExistence type="inferred from homology"/>
<dbReference type="GO" id="GO:0003735">
    <property type="term" value="F:structural constituent of ribosome"/>
    <property type="evidence" value="ECO:0007669"/>
    <property type="project" value="UniProtKB-UniRule"/>
</dbReference>
<organism evidence="10 11">
    <name type="scientific">Candidatus Woesebacteria bacterium GW2011_GWA1_37_7</name>
    <dbReference type="NCBI Taxonomy" id="1618545"/>
    <lineage>
        <taxon>Bacteria</taxon>
        <taxon>Candidatus Woeseibacteriota</taxon>
    </lineage>
</organism>
<dbReference type="GO" id="GO:0022625">
    <property type="term" value="C:cytosolic large ribosomal subunit"/>
    <property type="evidence" value="ECO:0007669"/>
    <property type="project" value="UniProtKB-UniRule"/>
</dbReference>
<comment type="function">
    <text evidence="6 8">This protein binds to the 23S rRNA, and is important in its secondary structure. It is located near the subunit interface in the base of the L7/L12 stalk, and near the tRNA binding site of the peptidyltransferase center.</text>
</comment>
<dbReference type="PROSITE" id="PS00525">
    <property type="entry name" value="RIBOSOMAL_L6_1"/>
    <property type="match status" value="1"/>
</dbReference>
<evidence type="ECO:0000256" key="5">
    <source>
        <dbReference type="ARBA" id="ARBA00023274"/>
    </source>
</evidence>
<dbReference type="InterPro" id="IPR020040">
    <property type="entry name" value="Ribosomal_uL6_a/b-dom"/>
</dbReference>
<dbReference type="GO" id="GO:0002181">
    <property type="term" value="P:cytoplasmic translation"/>
    <property type="evidence" value="ECO:0007669"/>
    <property type="project" value="TreeGrafter"/>
</dbReference>
<comment type="subunit">
    <text evidence="6">Part of the 50S ribosomal subunit.</text>
</comment>
<protein>
    <recommendedName>
        <fullName evidence="6">Large ribosomal subunit protein uL6</fullName>
    </recommendedName>
</protein>
<feature type="domain" description="Large ribosomal subunit protein uL6 alpha-beta" evidence="9">
    <location>
        <begin position="11"/>
        <end position="82"/>
    </location>
</feature>
<dbReference type="SUPFAM" id="SSF56053">
    <property type="entry name" value="Ribosomal protein L6"/>
    <property type="match status" value="2"/>
</dbReference>
<dbReference type="InterPro" id="IPR002358">
    <property type="entry name" value="Ribosomal_uL6_CS"/>
</dbReference>
<dbReference type="PANTHER" id="PTHR11655:SF14">
    <property type="entry name" value="LARGE RIBOSOMAL SUBUNIT PROTEIN UL6M"/>
    <property type="match status" value="1"/>
</dbReference>
<evidence type="ECO:0000256" key="6">
    <source>
        <dbReference type="HAMAP-Rule" id="MF_01365"/>
    </source>
</evidence>
<dbReference type="HAMAP" id="MF_01365_B">
    <property type="entry name" value="Ribosomal_uL6_B"/>
    <property type="match status" value="1"/>
</dbReference>
<accession>A0A0G0HFT0</accession>
<dbReference type="PRINTS" id="PR00059">
    <property type="entry name" value="RIBOSOMALL6"/>
</dbReference>
<evidence type="ECO:0000259" key="9">
    <source>
        <dbReference type="Pfam" id="PF00347"/>
    </source>
</evidence>
<keyword evidence="2 6" id="KW-0699">rRNA-binding</keyword>
<dbReference type="Proteomes" id="UP000034591">
    <property type="component" value="Unassembled WGS sequence"/>
</dbReference>
<keyword evidence="5 6" id="KW-0687">Ribonucleoprotein</keyword>
<evidence type="ECO:0000256" key="8">
    <source>
        <dbReference type="RuleBase" id="RU003870"/>
    </source>
</evidence>
<dbReference type="PATRIC" id="fig|1618545.3.peg.304"/>
<reference evidence="10 11" key="1">
    <citation type="journal article" date="2015" name="Nature">
        <title>rRNA introns, odd ribosomes, and small enigmatic genomes across a large radiation of phyla.</title>
        <authorList>
            <person name="Brown C.T."/>
            <person name="Hug L.A."/>
            <person name="Thomas B.C."/>
            <person name="Sharon I."/>
            <person name="Castelle C.J."/>
            <person name="Singh A."/>
            <person name="Wilkins M.J."/>
            <person name="Williams K.H."/>
            <person name="Banfield J.F."/>
        </authorList>
    </citation>
    <scope>NUCLEOTIDE SEQUENCE [LARGE SCALE GENOMIC DNA]</scope>
</reference>
<keyword evidence="3 6" id="KW-0694">RNA-binding</keyword>
<gene>
    <name evidence="6" type="primary">rplF</name>
    <name evidence="10" type="ORF">US53_C0019G0018</name>
</gene>
<dbReference type="PANTHER" id="PTHR11655">
    <property type="entry name" value="60S/50S RIBOSOMAL PROTEIN L6/L9"/>
    <property type="match status" value="1"/>
</dbReference>
<dbReference type="EMBL" id="LBTI01000019">
    <property type="protein sequence ID" value="KKQ37390.1"/>
    <property type="molecule type" value="Genomic_DNA"/>
</dbReference>
<dbReference type="FunFam" id="3.90.930.12:FF:000001">
    <property type="entry name" value="50S ribosomal protein L6"/>
    <property type="match status" value="1"/>
</dbReference>
<evidence type="ECO:0000256" key="7">
    <source>
        <dbReference type="RuleBase" id="RU003869"/>
    </source>
</evidence>
<comment type="caution">
    <text evidence="10">The sequence shown here is derived from an EMBL/GenBank/DDBJ whole genome shotgun (WGS) entry which is preliminary data.</text>
</comment>
<dbReference type="STRING" id="1618545.US53_C0019G0018"/>
<dbReference type="PIRSF" id="PIRSF002162">
    <property type="entry name" value="Ribosomal_L6"/>
    <property type="match status" value="1"/>
</dbReference>
<dbReference type="InterPro" id="IPR036789">
    <property type="entry name" value="Ribosomal_uL6-like_a/b-dom_sf"/>
</dbReference>